<organism evidence="5 6">
    <name type="scientific">Devosia ureilytica</name>
    <dbReference type="NCBI Taxonomy" id="2952754"/>
    <lineage>
        <taxon>Bacteria</taxon>
        <taxon>Pseudomonadati</taxon>
        <taxon>Pseudomonadota</taxon>
        <taxon>Alphaproteobacteria</taxon>
        <taxon>Hyphomicrobiales</taxon>
        <taxon>Devosiaceae</taxon>
        <taxon>Devosia</taxon>
    </lineage>
</organism>
<keyword evidence="2" id="KW-0378">Hydrolase</keyword>
<dbReference type="Gene3D" id="2.40.100.10">
    <property type="entry name" value="Cyclophilin-like"/>
    <property type="match status" value="1"/>
</dbReference>
<accession>A0A9Q4ALT0</accession>
<dbReference type="InterPro" id="IPR052708">
    <property type="entry name" value="PxpC"/>
</dbReference>
<dbReference type="RefSeq" id="WP_254672770.1">
    <property type="nucleotide sequence ID" value="NZ_JAMWDU010000001.1"/>
</dbReference>
<evidence type="ECO:0000259" key="4">
    <source>
        <dbReference type="SMART" id="SM00797"/>
    </source>
</evidence>
<evidence type="ECO:0000313" key="5">
    <source>
        <dbReference type="EMBL" id="MCP8886040.1"/>
    </source>
</evidence>
<dbReference type="PANTHER" id="PTHR43309:SF5">
    <property type="entry name" value="5-OXOPROLINASE SUBUNIT C"/>
    <property type="match status" value="1"/>
</dbReference>
<feature type="domain" description="Carboxyltransferase" evidence="4">
    <location>
        <begin position="26"/>
        <end position="299"/>
    </location>
</feature>
<dbReference type="GO" id="GO:0016787">
    <property type="term" value="F:hydrolase activity"/>
    <property type="evidence" value="ECO:0007669"/>
    <property type="project" value="UniProtKB-KW"/>
</dbReference>
<dbReference type="PANTHER" id="PTHR43309">
    <property type="entry name" value="5-OXOPROLINASE SUBUNIT C"/>
    <property type="match status" value="1"/>
</dbReference>
<dbReference type="AlphaFoldDB" id="A0A9Q4ALT0"/>
<evidence type="ECO:0000256" key="1">
    <source>
        <dbReference type="ARBA" id="ARBA00022741"/>
    </source>
</evidence>
<sequence length="300" mass="31426">MSVRIIIERAGPLCTIQDHGREGLLAHGISASGPMDRAAHRLAGALAGAAGEAGVELTRAGIALRVEQGRLRIGWAGGAFTVAINGEGQVWPGGATLAAGDRLSVTPGPRGNYGYLRFGPMLDLPMVMGSLSTSTRARLGGVEGRALAAGDVLGFVGEERAALSPSPIALQEGPIRFVWGLHAENFAADVRQRFVEATFRVTPMMDRMGVRLADEAGVFAGASILSLVSDPILPGDIQILGDGTPIVLMRDHQPTGGYPRIGTVISADLDRFAQMRAGDPVAFEPVSVEHAHRLLRSSLS</sequence>
<dbReference type="InterPro" id="IPR029000">
    <property type="entry name" value="Cyclophilin-like_dom_sf"/>
</dbReference>
<dbReference type="SMART" id="SM00797">
    <property type="entry name" value="AHS2"/>
    <property type="match status" value="1"/>
</dbReference>
<name>A0A9Q4ALT0_9HYPH</name>
<proteinExistence type="predicted"/>
<keyword evidence="1" id="KW-0547">Nucleotide-binding</keyword>
<evidence type="ECO:0000313" key="6">
    <source>
        <dbReference type="Proteomes" id="UP001060275"/>
    </source>
</evidence>
<evidence type="ECO:0000256" key="3">
    <source>
        <dbReference type="ARBA" id="ARBA00022840"/>
    </source>
</evidence>
<reference evidence="5" key="1">
    <citation type="submission" date="2022-06" db="EMBL/GenBank/DDBJ databases">
        <title>Devosia sp. XJ19-45 genome assembly.</title>
        <authorList>
            <person name="Li B."/>
            <person name="Cai M."/>
            <person name="Nie G."/>
            <person name="Li W."/>
        </authorList>
    </citation>
    <scope>NUCLEOTIDE SEQUENCE</scope>
    <source>
        <strain evidence="5">XJ19-45</strain>
    </source>
</reference>
<dbReference type="InterPro" id="IPR003778">
    <property type="entry name" value="CT_A_B"/>
</dbReference>
<gene>
    <name evidence="5" type="ORF">NF348_02870</name>
</gene>
<dbReference type="SUPFAM" id="SSF50891">
    <property type="entry name" value="Cyclophilin-like"/>
    <property type="match status" value="1"/>
</dbReference>
<dbReference type="Proteomes" id="UP001060275">
    <property type="component" value="Unassembled WGS sequence"/>
</dbReference>
<keyword evidence="3" id="KW-0067">ATP-binding</keyword>
<comment type="caution">
    <text evidence="5">The sequence shown here is derived from an EMBL/GenBank/DDBJ whole genome shotgun (WGS) entry which is preliminary data.</text>
</comment>
<evidence type="ECO:0000256" key="2">
    <source>
        <dbReference type="ARBA" id="ARBA00022801"/>
    </source>
</evidence>
<dbReference type="Pfam" id="PF02626">
    <property type="entry name" value="CT_A_B"/>
    <property type="match status" value="1"/>
</dbReference>
<keyword evidence="6" id="KW-1185">Reference proteome</keyword>
<dbReference type="EMBL" id="JAMWDU010000001">
    <property type="protein sequence ID" value="MCP8886040.1"/>
    <property type="molecule type" value="Genomic_DNA"/>
</dbReference>
<protein>
    <submittedName>
        <fullName evidence="5">Biotin-dependent carboxyltransferase family protein</fullName>
    </submittedName>
</protein>
<dbReference type="GO" id="GO:0005524">
    <property type="term" value="F:ATP binding"/>
    <property type="evidence" value="ECO:0007669"/>
    <property type="project" value="UniProtKB-KW"/>
</dbReference>